<keyword evidence="1" id="KW-0472">Membrane</keyword>
<dbReference type="AlphaFoldDB" id="A0A0A1ZEJ7"/>
<dbReference type="STRING" id="59925.EU91_1336"/>
<dbReference type="Proteomes" id="UP000030598">
    <property type="component" value="Unassembled WGS sequence"/>
</dbReference>
<gene>
    <name evidence="2" type="ORF">EU91_1336</name>
</gene>
<dbReference type="EMBL" id="JNAH01000007">
    <property type="protein sequence ID" value="KGF86574.1"/>
    <property type="molecule type" value="Genomic_DNA"/>
</dbReference>
<protein>
    <submittedName>
        <fullName evidence="2">Uncharacterized protein</fullName>
    </submittedName>
</protein>
<keyword evidence="1" id="KW-1133">Transmembrane helix</keyword>
<feature type="transmembrane region" description="Helical" evidence="1">
    <location>
        <begin position="33"/>
        <end position="52"/>
    </location>
</feature>
<dbReference type="OrthoDB" id="541354at2"/>
<proteinExistence type="predicted"/>
<evidence type="ECO:0000313" key="3">
    <source>
        <dbReference type="Proteomes" id="UP000030598"/>
    </source>
</evidence>
<evidence type="ECO:0000256" key="1">
    <source>
        <dbReference type="SAM" id="Phobius"/>
    </source>
</evidence>
<keyword evidence="1" id="KW-0812">Transmembrane</keyword>
<feature type="transmembrane region" description="Helical" evidence="1">
    <location>
        <begin position="58"/>
        <end position="78"/>
    </location>
</feature>
<dbReference type="eggNOG" id="ENOG5030RV1">
    <property type="taxonomic scope" value="Bacteria"/>
</dbReference>
<accession>A0A0A1ZEJ7</accession>
<reference evidence="3" key="1">
    <citation type="journal article" date="2014" name="Sci. Data">
        <title>Genomes of diverse isolates of the marine cyanobacterium Prochlorococcus.</title>
        <authorList>
            <person name="Biller S."/>
            <person name="Berube P."/>
            <person name="Thompson J."/>
            <person name="Kelly L."/>
            <person name="Roggensack S."/>
            <person name="Awad L."/>
            <person name="Roache-Johnson K."/>
            <person name="Ding H."/>
            <person name="Giovannoni S.J."/>
            <person name="Moore L.R."/>
            <person name="Chisholm S.W."/>
        </authorList>
    </citation>
    <scope>NUCLEOTIDE SEQUENCE [LARGE SCALE GENOMIC DNA]</scope>
    <source>
        <strain evidence="3">GP2</strain>
    </source>
</reference>
<organism evidence="2 3">
    <name type="scientific">Prochlorococcus marinus str. GP2</name>
    <dbReference type="NCBI Taxonomy" id="59925"/>
    <lineage>
        <taxon>Bacteria</taxon>
        <taxon>Bacillati</taxon>
        <taxon>Cyanobacteriota</taxon>
        <taxon>Cyanophyceae</taxon>
        <taxon>Synechococcales</taxon>
        <taxon>Prochlorococcaceae</taxon>
        <taxon>Prochlorococcus</taxon>
    </lineage>
</organism>
<sequence>MKYFFLLSEKFYKFIEWEWNTLKNLRRTKRKNFFLRGSFALFSLFSILFVIFSPPIAFGLLFGEGLKFSTFFIWIWILNLKFF</sequence>
<comment type="caution">
    <text evidence="2">The sequence shown here is derived from an EMBL/GenBank/DDBJ whole genome shotgun (WGS) entry which is preliminary data.</text>
</comment>
<evidence type="ECO:0000313" key="2">
    <source>
        <dbReference type="EMBL" id="KGF86574.1"/>
    </source>
</evidence>
<name>A0A0A1ZEJ7_PROMR</name>